<keyword evidence="2" id="KW-1185">Reference proteome</keyword>
<reference evidence="2" key="1">
    <citation type="submission" date="2019-02" db="EMBL/GenBank/DDBJ databases">
        <title>Isolation and identification of novel species under the genus Muribaculum.</title>
        <authorList>
            <person name="Miyake S."/>
            <person name="Ding Y."/>
            <person name="Low A."/>
            <person name="Soh M."/>
            <person name="Seedorf H."/>
        </authorList>
    </citation>
    <scope>NUCLEOTIDE SEQUENCE [LARGE SCALE GENOMIC DNA]</scope>
    <source>
        <strain evidence="2">H5</strain>
    </source>
</reference>
<dbReference type="InterPro" id="IPR025366">
    <property type="entry name" value="DUF4270"/>
</dbReference>
<name>A0A4P7VZT7_9BACT</name>
<dbReference type="PROSITE" id="PS51257">
    <property type="entry name" value="PROKAR_LIPOPROTEIN"/>
    <property type="match status" value="1"/>
</dbReference>
<accession>A0A4P7VZT7</accession>
<gene>
    <name evidence="1" type="ORF">E7747_00925</name>
</gene>
<sequence length="473" mass="51986">MEKLALLSAGLVAAMAVASCDETSSTAGSSLVQDEVEIIVDSAFTVSGRAVDNDFVQSRTVLQLLGKIDADGYGSLSSDIVCQYMPTAYVDTIGVSPETIDSVKLVLTMFKDGFAGDSIVPMGVSVYPLTRQLQSPIYSNFDPKDYYDSSKLLGSTTYSGLIDGADGVGADNSGSIYKDIFVTLPREIGVSLYNEFKTKESTFSTPQAFAEWFPGLYITNSFGSGRVTRVVSNMINVYYRSVQPIPDTDPQRDTILNGTGTYMAVTPEIITNNNIAYKMSERLRQRATSGEAILVGPTGYDVEFTFPARQIIERYKEQSNALSVINSLSLSIPVEEIENNYGLTPPPYILVVKKKDKSKFFSGTQINDDISSFYAAYNTTTKSYTVSSMRDYLMDIIDRGEVTAEDEEFVICPALVSFFVNSSSNYYSYYYGYNTTSTQVSSITPYVTEPVMGKLDFENAKIVFTFTKQTLGN</sequence>
<evidence type="ECO:0000313" key="1">
    <source>
        <dbReference type="EMBL" id="QCD40987.1"/>
    </source>
</evidence>
<proteinExistence type="predicted"/>
<dbReference type="EMBL" id="CP039396">
    <property type="protein sequence ID" value="QCD40987.1"/>
    <property type="molecule type" value="Genomic_DNA"/>
</dbReference>
<dbReference type="Pfam" id="PF14092">
    <property type="entry name" value="DUF4270"/>
    <property type="match status" value="1"/>
</dbReference>
<dbReference type="KEGG" id="ddb:E7747_00925"/>
<dbReference type="AlphaFoldDB" id="A0A4P7VZT7"/>
<protein>
    <submittedName>
        <fullName evidence="1">DUF4270 family protein</fullName>
    </submittedName>
</protein>
<dbReference type="Proteomes" id="UP000297149">
    <property type="component" value="Chromosome"/>
</dbReference>
<organism evidence="1 2">
    <name type="scientific">Duncaniella dubosii</name>
    <dbReference type="NCBI Taxonomy" id="2518971"/>
    <lineage>
        <taxon>Bacteria</taxon>
        <taxon>Pseudomonadati</taxon>
        <taxon>Bacteroidota</taxon>
        <taxon>Bacteroidia</taxon>
        <taxon>Bacteroidales</taxon>
        <taxon>Muribaculaceae</taxon>
        <taxon>Duncaniella</taxon>
    </lineage>
</organism>
<dbReference type="RefSeq" id="WP_136413502.1">
    <property type="nucleotide sequence ID" value="NZ_CP039396.1"/>
</dbReference>
<evidence type="ECO:0000313" key="2">
    <source>
        <dbReference type="Proteomes" id="UP000297149"/>
    </source>
</evidence>